<dbReference type="InParanoid" id="A0A165ER02"/>
<dbReference type="Proteomes" id="UP000077266">
    <property type="component" value="Unassembled WGS sequence"/>
</dbReference>
<dbReference type="GO" id="GO:0016020">
    <property type="term" value="C:membrane"/>
    <property type="evidence" value="ECO:0007669"/>
    <property type="project" value="UniProtKB-SubCell"/>
</dbReference>
<keyword evidence="4 5" id="KW-0472">Membrane</keyword>
<comment type="subcellular location">
    <subcellularLocation>
        <location evidence="1">Membrane</location>
        <topology evidence="1">Multi-pass membrane protein</topology>
    </subcellularLocation>
</comment>
<evidence type="ECO:0000256" key="4">
    <source>
        <dbReference type="ARBA" id="ARBA00023136"/>
    </source>
</evidence>
<dbReference type="AlphaFoldDB" id="A0A165ER02"/>
<feature type="transmembrane region" description="Helical" evidence="5">
    <location>
        <begin position="29"/>
        <end position="50"/>
    </location>
</feature>
<accession>A0A165ER02</accession>
<keyword evidence="2 5" id="KW-0812">Transmembrane</keyword>
<evidence type="ECO:0000256" key="3">
    <source>
        <dbReference type="ARBA" id="ARBA00022989"/>
    </source>
</evidence>
<evidence type="ECO:0000313" key="7">
    <source>
        <dbReference type="Proteomes" id="UP000077266"/>
    </source>
</evidence>
<feature type="transmembrane region" description="Helical" evidence="5">
    <location>
        <begin position="195"/>
        <end position="213"/>
    </location>
</feature>
<dbReference type="PANTHER" id="PTHR31465">
    <property type="entry name" value="PROTEIN RTA1-RELATED"/>
    <property type="match status" value="1"/>
</dbReference>
<keyword evidence="3 5" id="KW-1133">Transmembrane helix</keyword>
<feature type="transmembrane region" description="Helical" evidence="5">
    <location>
        <begin position="155"/>
        <end position="175"/>
    </location>
</feature>
<proteinExistence type="predicted"/>
<feature type="transmembrane region" description="Helical" evidence="5">
    <location>
        <begin position="70"/>
        <end position="93"/>
    </location>
</feature>
<keyword evidence="7" id="KW-1185">Reference proteome</keyword>
<evidence type="ECO:0000256" key="2">
    <source>
        <dbReference type="ARBA" id="ARBA00022692"/>
    </source>
</evidence>
<evidence type="ECO:0000313" key="6">
    <source>
        <dbReference type="EMBL" id="KZV87505.1"/>
    </source>
</evidence>
<organism evidence="6 7">
    <name type="scientific">Exidia glandulosa HHB12029</name>
    <dbReference type="NCBI Taxonomy" id="1314781"/>
    <lineage>
        <taxon>Eukaryota</taxon>
        <taxon>Fungi</taxon>
        <taxon>Dikarya</taxon>
        <taxon>Basidiomycota</taxon>
        <taxon>Agaricomycotina</taxon>
        <taxon>Agaricomycetes</taxon>
        <taxon>Auriculariales</taxon>
        <taxon>Exidiaceae</taxon>
        <taxon>Exidia</taxon>
    </lineage>
</organism>
<dbReference type="PANTHER" id="PTHR31465:SF1">
    <property type="entry name" value="PROTEIN RTA1-RELATED"/>
    <property type="match status" value="1"/>
</dbReference>
<sequence length="252" mass="28219">MTLGCFTFCFGLATRFAFAKHPESKGIYIAEYLLVVLSPCAFIAGTYVVLGRLARYLRADQYLLIRPSRVTLTFVLSDIVTFVIQAIGGTVAIATEDPDKIKLGGNLFKAGIILQFVSFAFFTMLLIVFTTRVYKNERAIWTADKDAGKKWSHDWRALLGVMFVACVTILIRSAYRTAEAAEGLHGRLSTTEWMFYAFDTLPLFICIATYVPFWPGRFIPSVDAHIGPNEKEMQLEAMDPSENASRNRPVNA</sequence>
<dbReference type="STRING" id="1314781.A0A165ER02"/>
<gene>
    <name evidence="6" type="ORF">EXIGLDRAFT_652110</name>
</gene>
<protein>
    <submittedName>
        <fullName evidence="6">RTA1 like protein</fullName>
    </submittedName>
</protein>
<name>A0A165ER02_EXIGL</name>
<evidence type="ECO:0000256" key="5">
    <source>
        <dbReference type="SAM" id="Phobius"/>
    </source>
</evidence>
<feature type="transmembrane region" description="Helical" evidence="5">
    <location>
        <begin position="113"/>
        <end position="134"/>
    </location>
</feature>
<reference evidence="6 7" key="1">
    <citation type="journal article" date="2016" name="Mol. Biol. Evol.">
        <title>Comparative Genomics of Early-Diverging Mushroom-Forming Fungi Provides Insights into the Origins of Lignocellulose Decay Capabilities.</title>
        <authorList>
            <person name="Nagy L.G."/>
            <person name="Riley R."/>
            <person name="Tritt A."/>
            <person name="Adam C."/>
            <person name="Daum C."/>
            <person name="Floudas D."/>
            <person name="Sun H."/>
            <person name="Yadav J.S."/>
            <person name="Pangilinan J."/>
            <person name="Larsson K.H."/>
            <person name="Matsuura K."/>
            <person name="Barry K."/>
            <person name="Labutti K."/>
            <person name="Kuo R."/>
            <person name="Ohm R.A."/>
            <person name="Bhattacharya S.S."/>
            <person name="Shirouzu T."/>
            <person name="Yoshinaga Y."/>
            <person name="Martin F.M."/>
            <person name="Grigoriev I.V."/>
            <person name="Hibbett D.S."/>
        </authorList>
    </citation>
    <scope>NUCLEOTIDE SEQUENCE [LARGE SCALE GENOMIC DNA]</scope>
    <source>
        <strain evidence="6 7">HHB12029</strain>
    </source>
</reference>
<dbReference type="Pfam" id="PF04479">
    <property type="entry name" value="RTA1"/>
    <property type="match status" value="1"/>
</dbReference>
<dbReference type="InterPro" id="IPR007568">
    <property type="entry name" value="RTA1"/>
</dbReference>
<dbReference type="OrthoDB" id="3358017at2759"/>
<dbReference type="EMBL" id="KV426123">
    <property type="protein sequence ID" value="KZV87505.1"/>
    <property type="molecule type" value="Genomic_DNA"/>
</dbReference>
<evidence type="ECO:0000256" key="1">
    <source>
        <dbReference type="ARBA" id="ARBA00004141"/>
    </source>
</evidence>